<sequence>MALPPTRRRSRRQRKKMRIDEFQELGFEYQLELKAPLEPQAQEALMDRFVRDLLAPRNLAAAGWVSEGFVTAFDCGSASDDDRQATQAWFAAQPEVAEATVSALKDAWYVED</sequence>
<evidence type="ECO:0000313" key="2">
    <source>
        <dbReference type="Proteomes" id="UP001501627"/>
    </source>
</evidence>
<organism evidence="1 2">
    <name type="scientific">Comamonas faecalis</name>
    <dbReference type="NCBI Taxonomy" id="1387849"/>
    <lineage>
        <taxon>Bacteria</taxon>
        <taxon>Pseudomonadati</taxon>
        <taxon>Pseudomonadota</taxon>
        <taxon>Betaproteobacteria</taxon>
        <taxon>Burkholderiales</taxon>
        <taxon>Comamonadaceae</taxon>
        <taxon>Comamonas</taxon>
    </lineage>
</organism>
<reference evidence="2" key="1">
    <citation type="journal article" date="2019" name="Int. J. Syst. Evol. Microbiol.">
        <title>The Global Catalogue of Microorganisms (GCM) 10K type strain sequencing project: providing services to taxonomists for standard genome sequencing and annotation.</title>
        <authorList>
            <consortium name="The Broad Institute Genomics Platform"/>
            <consortium name="The Broad Institute Genome Sequencing Center for Infectious Disease"/>
            <person name="Wu L."/>
            <person name="Ma J."/>
        </authorList>
    </citation>
    <scope>NUCLEOTIDE SEQUENCE [LARGE SCALE GENOMIC DNA]</scope>
    <source>
        <strain evidence="2">JCM 17561</strain>
    </source>
</reference>
<dbReference type="InterPro" id="IPR007416">
    <property type="entry name" value="YggL_50S_bp"/>
</dbReference>
<proteinExistence type="predicted"/>
<dbReference type="RefSeq" id="WP_103046195.1">
    <property type="nucleotide sequence ID" value="NZ_BAABBP010000050.1"/>
</dbReference>
<comment type="caution">
    <text evidence="1">The sequence shown here is derived from an EMBL/GenBank/DDBJ whole genome shotgun (WGS) entry which is preliminary data.</text>
</comment>
<evidence type="ECO:0000313" key="1">
    <source>
        <dbReference type="EMBL" id="GAA4006297.1"/>
    </source>
</evidence>
<gene>
    <name evidence="1" type="ORF">GCM10022279_32860</name>
</gene>
<keyword evidence="2" id="KW-1185">Reference proteome</keyword>
<dbReference type="PANTHER" id="PTHR38778:SF1">
    <property type="entry name" value="CYTOPLASMIC PROTEIN"/>
    <property type="match status" value="1"/>
</dbReference>
<dbReference type="Pfam" id="PF04320">
    <property type="entry name" value="YggL_50S_bp"/>
    <property type="match status" value="1"/>
</dbReference>
<accession>A0ABP7S3Y2</accession>
<name>A0ABP7S3Y2_9BURK</name>
<protein>
    <submittedName>
        <fullName evidence="1">50S ribosome-binding protein YggL</fullName>
    </submittedName>
</protein>
<dbReference type="EMBL" id="BAABBP010000050">
    <property type="protein sequence ID" value="GAA4006297.1"/>
    <property type="molecule type" value="Genomic_DNA"/>
</dbReference>
<dbReference type="PANTHER" id="PTHR38778">
    <property type="entry name" value="CYTOPLASMIC PROTEIN-RELATED"/>
    <property type="match status" value="1"/>
</dbReference>
<dbReference type="Proteomes" id="UP001501627">
    <property type="component" value="Unassembled WGS sequence"/>
</dbReference>